<feature type="non-terminal residue" evidence="9">
    <location>
        <position position="1"/>
    </location>
</feature>
<evidence type="ECO:0000256" key="3">
    <source>
        <dbReference type="ARBA" id="ARBA00022475"/>
    </source>
</evidence>
<dbReference type="RefSeq" id="WP_006771319.1">
    <property type="nucleotide sequence ID" value="NZ_GG667613.1"/>
</dbReference>
<comment type="subcellular location">
    <subcellularLocation>
        <location evidence="1 7">Cell membrane</location>
        <topology evidence="1 7">Multi-pass membrane protein</topology>
    </subcellularLocation>
</comment>
<evidence type="ECO:0000256" key="7">
    <source>
        <dbReference type="RuleBase" id="RU363032"/>
    </source>
</evidence>
<dbReference type="EMBL" id="ACIO01000052">
    <property type="protein sequence ID" value="EFD01012.1"/>
    <property type="molecule type" value="Genomic_DNA"/>
</dbReference>
<keyword evidence="6 7" id="KW-0472">Membrane</keyword>
<comment type="caution">
    <text evidence="9">The sequence shown here is derived from an EMBL/GenBank/DDBJ whole genome shotgun (WGS) entry which is preliminary data.</text>
</comment>
<dbReference type="GO" id="GO:0055085">
    <property type="term" value="P:transmembrane transport"/>
    <property type="evidence" value="ECO:0007669"/>
    <property type="project" value="InterPro"/>
</dbReference>
<dbReference type="CDD" id="cd06261">
    <property type="entry name" value="TM_PBP2"/>
    <property type="match status" value="1"/>
</dbReference>
<comment type="caution">
    <text evidence="7">Lacks conserved residue(s) required for the propagation of feature annotation.</text>
</comment>
<evidence type="ECO:0000313" key="9">
    <source>
        <dbReference type="EMBL" id="EFD01012.1"/>
    </source>
</evidence>
<keyword evidence="5 7" id="KW-1133">Transmembrane helix</keyword>
<dbReference type="Pfam" id="PF00528">
    <property type="entry name" value="BPD_transp_1"/>
    <property type="match status" value="1"/>
</dbReference>
<dbReference type="PANTHER" id="PTHR43227">
    <property type="entry name" value="BLL4140 PROTEIN"/>
    <property type="match status" value="1"/>
</dbReference>
<dbReference type="InterPro" id="IPR000515">
    <property type="entry name" value="MetI-like"/>
</dbReference>
<keyword evidence="3" id="KW-1003">Cell membrane</keyword>
<comment type="similarity">
    <text evidence="7">Belongs to the binding-protein-dependent transport system permease family.</text>
</comment>
<dbReference type="AlphaFoldDB" id="D3AAY9"/>
<feature type="transmembrane region" description="Helical" evidence="7">
    <location>
        <begin position="83"/>
        <end position="106"/>
    </location>
</feature>
<dbReference type="HOGENOM" id="CLU_2089867_0_0_9"/>
<name>D3AAY9_9FIRM</name>
<evidence type="ECO:0000256" key="5">
    <source>
        <dbReference type="ARBA" id="ARBA00022989"/>
    </source>
</evidence>
<dbReference type="InterPro" id="IPR035906">
    <property type="entry name" value="MetI-like_sf"/>
</dbReference>
<keyword evidence="2 7" id="KW-0813">Transport</keyword>
<gene>
    <name evidence="9" type="ORF">CLOSTHATH_00760</name>
</gene>
<evidence type="ECO:0000256" key="4">
    <source>
        <dbReference type="ARBA" id="ARBA00022692"/>
    </source>
</evidence>
<dbReference type="PANTHER" id="PTHR43227:SF11">
    <property type="entry name" value="BLL4140 PROTEIN"/>
    <property type="match status" value="1"/>
</dbReference>
<evidence type="ECO:0000256" key="2">
    <source>
        <dbReference type="ARBA" id="ARBA00022448"/>
    </source>
</evidence>
<dbReference type="InterPro" id="IPR050809">
    <property type="entry name" value="UgpAE/MalFG_permease"/>
</dbReference>
<sequence>DHSLYEAAAIDGANRWQCIKRITLPLITPTICIMILLEVGKIFCGDFGMVYALVKDSGQLLPKVDVIDTYVFRMLRVTGDPSLSMAVGVYQSIMGFIMVFGSNWLVKKLFPEGALF</sequence>
<evidence type="ECO:0000256" key="1">
    <source>
        <dbReference type="ARBA" id="ARBA00004651"/>
    </source>
</evidence>
<accession>D3AAY9</accession>
<feature type="domain" description="ABC transmembrane type-1" evidence="8">
    <location>
        <begin position="1"/>
        <end position="102"/>
    </location>
</feature>
<protein>
    <recommendedName>
        <fullName evidence="8">ABC transmembrane type-1 domain-containing protein</fullName>
    </recommendedName>
</protein>
<evidence type="ECO:0000259" key="8">
    <source>
        <dbReference type="PROSITE" id="PS50928"/>
    </source>
</evidence>
<dbReference type="GO" id="GO:0005886">
    <property type="term" value="C:plasma membrane"/>
    <property type="evidence" value="ECO:0007669"/>
    <property type="project" value="UniProtKB-SubCell"/>
</dbReference>
<dbReference type="Gene3D" id="1.10.3720.10">
    <property type="entry name" value="MetI-like"/>
    <property type="match status" value="1"/>
</dbReference>
<organism evidence="9 10">
    <name type="scientific">Hungatella hathewayi DSM 13479</name>
    <dbReference type="NCBI Taxonomy" id="566550"/>
    <lineage>
        <taxon>Bacteria</taxon>
        <taxon>Bacillati</taxon>
        <taxon>Bacillota</taxon>
        <taxon>Clostridia</taxon>
        <taxon>Lachnospirales</taxon>
        <taxon>Lachnospiraceae</taxon>
        <taxon>Hungatella</taxon>
    </lineage>
</organism>
<keyword evidence="4 7" id="KW-0812">Transmembrane</keyword>
<reference evidence="9 10" key="1">
    <citation type="submission" date="2010-01" db="EMBL/GenBank/DDBJ databases">
        <authorList>
            <person name="Weinstock G."/>
            <person name="Sodergren E."/>
            <person name="Clifton S."/>
            <person name="Fulton L."/>
            <person name="Fulton B."/>
            <person name="Courtney L."/>
            <person name="Fronick C."/>
            <person name="Harrison M."/>
            <person name="Strong C."/>
            <person name="Farmer C."/>
            <person name="Delahaunty K."/>
            <person name="Markovic C."/>
            <person name="Hall O."/>
            <person name="Minx P."/>
            <person name="Tomlinson C."/>
            <person name="Mitreva M."/>
            <person name="Nelson J."/>
            <person name="Hou S."/>
            <person name="Wollam A."/>
            <person name="Pepin K.H."/>
            <person name="Johnson M."/>
            <person name="Bhonagiri V."/>
            <person name="Nash W.E."/>
            <person name="Warren W."/>
            <person name="Chinwalla A."/>
            <person name="Mardis E.R."/>
            <person name="Wilson R.K."/>
        </authorList>
    </citation>
    <scope>NUCLEOTIDE SEQUENCE [LARGE SCALE GENOMIC DNA]</scope>
    <source>
        <strain evidence="9 10">DSM 13479</strain>
    </source>
</reference>
<evidence type="ECO:0000313" key="10">
    <source>
        <dbReference type="Proteomes" id="UP000004968"/>
    </source>
</evidence>
<proteinExistence type="inferred from homology"/>
<dbReference type="PROSITE" id="PS50928">
    <property type="entry name" value="ABC_TM1"/>
    <property type="match status" value="1"/>
</dbReference>
<dbReference type="SUPFAM" id="SSF161098">
    <property type="entry name" value="MetI-like"/>
    <property type="match status" value="1"/>
</dbReference>
<evidence type="ECO:0000256" key="6">
    <source>
        <dbReference type="ARBA" id="ARBA00023136"/>
    </source>
</evidence>
<dbReference type="Proteomes" id="UP000004968">
    <property type="component" value="Unassembled WGS sequence"/>
</dbReference>